<sequence length="148" mass="16704">MNAMCGLCSFILSFSFIFLDLYLFLKYEGIRPVRSEMQKKTIELGVDIVVFPGFILTAGIARILSELYNSVLPFAFGMFVLTFVATVISLRLKNQPERFMRLTGKITKNSGKIVAFYYGVVTLHTVYTLKSRRGVKGFNGNPKFTTSD</sequence>
<feature type="transmembrane region" description="Helical" evidence="1">
    <location>
        <begin position="113"/>
        <end position="129"/>
    </location>
</feature>
<evidence type="ECO:0000313" key="3">
    <source>
        <dbReference type="Proteomes" id="UP000001488"/>
    </source>
</evidence>
<protein>
    <submittedName>
        <fullName evidence="2">Uncharacterized protein</fullName>
    </submittedName>
</protein>
<organism evidence="2 3">
    <name type="scientific">Thermococcus gammatolerans (strain DSM 15229 / JCM 11827 / EJ3)</name>
    <dbReference type="NCBI Taxonomy" id="593117"/>
    <lineage>
        <taxon>Archaea</taxon>
        <taxon>Methanobacteriati</taxon>
        <taxon>Methanobacteriota</taxon>
        <taxon>Thermococci</taxon>
        <taxon>Thermococcales</taxon>
        <taxon>Thermococcaceae</taxon>
        <taxon>Thermococcus</taxon>
    </lineage>
</organism>
<dbReference type="EMBL" id="CP001398">
    <property type="protein sequence ID" value="ACS34604.1"/>
    <property type="molecule type" value="Genomic_DNA"/>
</dbReference>
<dbReference type="KEGG" id="tga:TGAM_2102"/>
<dbReference type="OrthoDB" id="383289at2157"/>
<keyword evidence="1" id="KW-0812">Transmembrane</keyword>
<evidence type="ECO:0000313" key="2">
    <source>
        <dbReference type="EMBL" id="ACS34604.1"/>
    </source>
</evidence>
<dbReference type="eggNOG" id="arCOG10881">
    <property type="taxonomic scope" value="Archaea"/>
</dbReference>
<feature type="transmembrane region" description="Helical" evidence="1">
    <location>
        <begin position="71"/>
        <end position="92"/>
    </location>
</feature>
<dbReference type="AlphaFoldDB" id="C5A2I5"/>
<dbReference type="STRING" id="593117.TGAM_2102"/>
<dbReference type="PATRIC" id="fig|593117.10.peg.2110"/>
<keyword evidence="3" id="KW-1185">Reference proteome</keyword>
<feature type="transmembrane region" description="Helical" evidence="1">
    <location>
        <begin position="6"/>
        <end position="25"/>
    </location>
</feature>
<proteinExistence type="predicted"/>
<dbReference type="Proteomes" id="UP000001488">
    <property type="component" value="Chromosome"/>
</dbReference>
<keyword evidence="1" id="KW-1133">Transmembrane helix</keyword>
<name>C5A2I5_THEGJ</name>
<reference evidence="2 3" key="1">
    <citation type="journal article" date="2007" name="Genome Biol.">
        <title>Genome analysis and genome-wide proteomics of Thermococcus gammatolerans, the most radioresistant organism known amongst the Archaea.</title>
        <authorList>
            <person name="Zivanovic Y."/>
            <person name="Armengaud J."/>
            <person name="Lagorce A."/>
            <person name="Leplat C."/>
            <person name="Guerin P."/>
            <person name="Dutertre M."/>
            <person name="Anthouard V."/>
            <person name="Forterre P."/>
            <person name="Wincker P."/>
            <person name="Confalonieri F."/>
        </authorList>
    </citation>
    <scope>NUCLEOTIDE SEQUENCE [LARGE SCALE GENOMIC DNA]</scope>
    <source>
        <strain evidence="3">DSM 15229 / JCM 11827 / EJ3</strain>
    </source>
</reference>
<evidence type="ECO:0000256" key="1">
    <source>
        <dbReference type="SAM" id="Phobius"/>
    </source>
</evidence>
<feature type="transmembrane region" description="Helical" evidence="1">
    <location>
        <begin position="46"/>
        <end position="65"/>
    </location>
</feature>
<dbReference type="PaxDb" id="593117-TGAM_2102"/>
<dbReference type="HOGENOM" id="CLU_133056_0_0_2"/>
<gene>
    <name evidence="2" type="ordered locus">TGAM_2102</name>
</gene>
<accession>C5A2I5</accession>
<keyword evidence="1" id="KW-0472">Membrane</keyword>